<evidence type="ECO:0000313" key="2">
    <source>
        <dbReference type="EMBL" id="PZN68697.1"/>
    </source>
</evidence>
<proteinExistence type="predicted"/>
<evidence type="ECO:0000259" key="1">
    <source>
        <dbReference type="Pfam" id="PF07143"/>
    </source>
</evidence>
<accession>A0A2W4SA12</accession>
<feature type="domain" description="AttH" evidence="1">
    <location>
        <begin position="79"/>
        <end position="252"/>
    </location>
</feature>
<dbReference type="Gene3D" id="2.40.370.10">
    <property type="entry name" value="AttH-like domain"/>
    <property type="match status" value="2"/>
</dbReference>
<dbReference type="EMBL" id="QJPH01000597">
    <property type="protein sequence ID" value="PZN68697.1"/>
    <property type="molecule type" value="Genomic_DNA"/>
</dbReference>
<dbReference type="InterPro" id="IPR010791">
    <property type="entry name" value="AttH_dom"/>
</dbReference>
<dbReference type="Proteomes" id="UP000249396">
    <property type="component" value="Unassembled WGS sequence"/>
</dbReference>
<organism evidence="2 3">
    <name type="scientific">Candidatus Methylumidiphilus alinenensis</name>
    <dbReference type="NCBI Taxonomy" id="2202197"/>
    <lineage>
        <taxon>Bacteria</taxon>
        <taxon>Pseudomonadati</taxon>
        <taxon>Pseudomonadota</taxon>
        <taxon>Gammaproteobacteria</taxon>
        <taxon>Methylococcales</taxon>
        <taxon>Candidatus Methylumidiphilus</taxon>
    </lineage>
</organism>
<name>A0A2W4SA12_9GAMM</name>
<dbReference type="PANTHER" id="PTHR38591">
    <property type="entry name" value="HYDROLASE"/>
    <property type="match status" value="1"/>
</dbReference>
<dbReference type="PANTHER" id="PTHR38591:SF1">
    <property type="entry name" value="BLL1000 PROTEIN"/>
    <property type="match status" value="1"/>
</dbReference>
<dbReference type="Pfam" id="PF07143">
    <property type="entry name" value="CrtC"/>
    <property type="match status" value="1"/>
</dbReference>
<protein>
    <submittedName>
        <fullName evidence="2">Carotenoid 1,2-hydratase</fullName>
    </submittedName>
</protein>
<evidence type="ECO:0000313" key="3">
    <source>
        <dbReference type="Proteomes" id="UP000249396"/>
    </source>
</evidence>
<comment type="caution">
    <text evidence="2">The sequence shown here is derived from an EMBL/GenBank/DDBJ whole genome shotgun (WGS) entry which is preliminary data.</text>
</comment>
<dbReference type="AlphaFoldDB" id="A0A2W4SA12"/>
<dbReference type="InterPro" id="IPR023374">
    <property type="entry name" value="AttH-like_dom_sf"/>
</dbReference>
<sequence length="394" mass="44284">MDPIEISRSKEHSVLHYSPWLTGIFLALSLAAYGQQEQTGEGASATLREPDHAGFERAFAPRQFEFPADHGPHPDFRDEWWYVTGNLDGPQKQRFGFQITFFRHGLKHGIPNRPSRWAGQDANMAHFALTDVDSQKYTSFQRISRSAIGLAGEQAKPFKVWLDDWRIEAAPGGDFPWHFRASQDGIELDLELDPRKPPVLNGDQGLSQKSSEPGNASYYYSITRMTAKGQLKLPGQQIPVNGLAWLDREWSTSMLAEYQAGWDWFSLQFDDGTDLMFFRLRHKDGKDDPASSGALVAPDGQSTRLFRDAVAIETLDYWESPAGGRYPASWRFTIKPTGRILAIRPVLADQEFRHDARYWEGAVDVLDAKTGKAVGRGYVELTGYAPGKVEKSGD</sequence>
<reference evidence="2 3" key="1">
    <citation type="journal article" date="2018" name="Aquat. Microb. Ecol.">
        <title>Gammaproteobacterial methanotrophs dominate.</title>
        <authorList>
            <person name="Rissanen A.J."/>
            <person name="Saarenheimo J."/>
            <person name="Tiirola M."/>
            <person name="Peura S."/>
            <person name="Aalto S.L."/>
            <person name="Karvinen A."/>
            <person name="Nykanen H."/>
        </authorList>
    </citation>
    <scope>NUCLEOTIDE SEQUENCE [LARGE SCALE GENOMIC DNA]</scope>
    <source>
        <strain evidence="2">AMbin10</strain>
    </source>
</reference>
<dbReference type="SUPFAM" id="SSF159245">
    <property type="entry name" value="AttH-like"/>
    <property type="match status" value="1"/>
</dbReference>
<dbReference type="Pfam" id="PF17186">
    <property type="entry name" value="Lipocalin_9"/>
    <property type="match status" value="1"/>
</dbReference>
<gene>
    <name evidence="2" type="ORF">DM484_31055</name>
</gene>